<protein>
    <submittedName>
        <fullName evidence="1">Uncharacterized protein</fullName>
    </submittedName>
</protein>
<evidence type="ECO:0000313" key="1">
    <source>
        <dbReference type="EMBL" id="MBO1359525.1"/>
    </source>
</evidence>
<comment type="caution">
    <text evidence="1">The sequence shown here is derived from an EMBL/GenBank/DDBJ whole genome shotgun (WGS) entry which is preliminary data.</text>
</comment>
<reference evidence="1 2" key="1">
    <citation type="submission" date="2021-03" db="EMBL/GenBank/DDBJ databases">
        <title>The complete genome sequence of Acetobacter sacchari TBRC 11175.</title>
        <authorList>
            <person name="Charoenyingcharoen P."/>
            <person name="Yukphan P."/>
        </authorList>
    </citation>
    <scope>NUCLEOTIDE SEQUENCE [LARGE SCALE GENOMIC DNA]</scope>
    <source>
        <strain evidence="1 2">TBRC 11175</strain>
    </source>
</reference>
<keyword evidence="2" id="KW-1185">Reference proteome</keyword>
<evidence type="ECO:0000313" key="2">
    <source>
        <dbReference type="Proteomes" id="UP000664771"/>
    </source>
</evidence>
<dbReference type="RefSeq" id="WP_207880758.1">
    <property type="nucleotide sequence ID" value="NZ_JAFVMF010000006.1"/>
</dbReference>
<proteinExistence type="predicted"/>
<dbReference type="Proteomes" id="UP000664771">
    <property type="component" value="Unassembled WGS sequence"/>
</dbReference>
<sequence>MAEIDARTVYPNRSYASCDMSAAQPAPVTGWWAAWGMSDPAVAPPVADLVPLTADQWDGRLTGGWGVQGGALVAMTEEQLADAVPLAVRAGFALTAAQYVVWAEYGSLGDAAPGAWISYQKALKAIVDGTDTTSTILPTAPVETSDV</sequence>
<organism evidence="1 2">
    <name type="scientific">Acetobacter sacchari</name>
    <dbReference type="NCBI Taxonomy" id="2661687"/>
    <lineage>
        <taxon>Bacteria</taxon>
        <taxon>Pseudomonadati</taxon>
        <taxon>Pseudomonadota</taxon>
        <taxon>Alphaproteobacteria</taxon>
        <taxon>Acetobacterales</taxon>
        <taxon>Acetobacteraceae</taxon>
        <taxon>Acetobacter</taxon>
    </lineage>
</organism>
<dbReference type="EMBL" id="JAFVMF010000006">
    <property type="protein sequence ID" value="MBO1359525.1"/>
    <property type="molecule type" value="Genomic_DNA"/>
</dbReference>
<name>A0ABS3LUE7_9PROT</name>
<gene>
    <name evidence="1" type="ORF">J2D73_06900</name>
</gene>
<accession>A0ABS3LUE7</accession>